<dbReference type="InterPro" id="IPR051552">
    <property type="entry name" value="HptR"/>
</dbReference>
<evidence type="ECO:0000256" key="3">
    <source>
        <dbReference type="ARBA" id="ARBA00022679"/>
    </source>
</evidence>
<organism evidence="6 7">
    <name type="scientific">Streptococcus gallinaceus</name>
    <dbReference type="NCBI Taxonomy" id="165758"/>
    <lineage>
        <taxon>Bacteria</taxon>
        <taxon>Bacillati</taxon>
        <taxon>Bacillota</taxon>
        <taxon>Bacilli</taxon>
        <taxon>Lactobacillales</taxon>
        <taxon>Streptococcaceae</taxon>
        <taxon>Streptococcus</taxon>
    </lineage>
</organism>
<keyword evidence="2" id="KW-0597">Phosphoprotein</keyword>
<evidence type="ECO:0000313" key="6">
    <source>
        <dbReference type="EMBL" id="MET3644366.1"/>
    </source>
</evidence>
<keyword evidence="3 6" id="KW-0808">Transferase</keyword>
<dbReference type="InterPro" id="IPR010559">
    <property type="entry name" value="Sig_transdc_His_kin_internal"/>
</dbReference>
<feature type="transmembrane region" description="Helical" evidence="4">
    <location>
        <begin position="12"/>
        <end position="30"/>
    </location>
</feature>
<dbReference type="InterPro" id="IPR003660">
    <property type="entry name" value="HAMP_dom"/>
</dbReference>
<keyword evidence="6" id="KW-0418">Kinase</keyword>
<keyword evidence="7" id="KW-1185">Reference proteome</keyword>
<keyword evidence="4" id="KW-0472">Membrane</keyword>
<dbReference type="EMBL" id="JBEPMK010000003">
    <property type="protein sequence ID" value="MET3644366.1"/>
    <property type="molecule type" value="Genomic_DNA"/>
</dbReference>
<dbReference type="Gene3D" id="6.10.340.10">
    <property type="match status" value="1"/>
</dbReference>
<evidence type="ECO:0000259" key="5">
    <source>
        <dbReference type="PROSITE" id="PS50885"/>
    </source>
</evidence>
<protein>
    <submittedName>
        <fullName evidence="6">Two-component system sensor histidine kinase YesM</fullName>
        <ecNumber evidence="6">2.7.13.3</ecNumber>
    </submittedName>
</protein>
<dbReference type="PANTHER" id="PTHR42713">
    <property type="entry name" value="HISTIDINE KINASE-RELATED"/>
    <property type="match status" value="1"/>
</dbReference>
<feature type="domain" description="HAMP" evidence="5">
    <location>
        <begin position="269"/>
        <end position="322"/>
    </location>
</feature>
<comment type="caution">
    <text evidence="6">The sequence shown here is derived from an EMBL/GenBank/DDBJ whole genome shotgun (WGS) entry which is preliminary data.</text>
</comment>
<dbReference type="GO" id="GO:0004673">
    <property type="term" value="F:protein histidine kinase activity"/>
    <property type="evidence" value="ECO:0007669"/>
    <property type="project" value="UniProtKB-EC"/>
</dbReference>
<dbReference type="Pfam" id="PF06580">
    <property type="entry name" value="His_kinase"/>
    <property type="match status" value="1"/>
</dbReference>
<dbReference type="Gene3D" id="3.30.565.10">
    <property type="entry name" value="Histidine kinase-like ATPase, C-terminal domain"/>
    <property type="match status" value="1"/>
</dbReference>
<sequence length="536" mass="62127">MRKFLIDSLLRLYSIITICILLVFAGVISINNSQAYYRDLEKMQIDLATQLESDANRMYSMASEEIYDIFHNDIRLEGVYKYFELSPGEYAKWNLDQSDSWLANPSLHQNIADIYRRNEFIKGIDIALTSGKTVFVSTSLMKNGRQIPAAAYHKPPNSFSIAVHSQQNFEVIAIVYITVDTSYFENLVLDRTDLPVYVNIRLNDSPFYHLRTAEDTRLYEQNLGKRSRVQIGVKRSDIRMDIVKLVGGITCLSLIVGILLLLILQRVFANYGNQVSDLVETMQNITGRDRDLRINLEHKRRELLTISTNINEMLDYLEESNREIYSLELAQQEANLRALQSQINPHFLYNTLEFFRMYAVTHDQDELGDMIFEFSSLMRNSISQEKTTTIQRELEFCEKFSYICQLRFPKSIAYAYQVAADCRDVEIPKFAVQPLIENFFIHGMDYKKKSNAISVKVYREQSAVCILIRDNGKGMPADTLAEYQEMVATDRYLETNSVGIQNIHQRLRLYFKDAYQMEIKNSPFGGLTYLIRIEGV</sequence>
<evidence type="ECO:0000256" key="1">
    <source>
        <dbReference type="ARBA" id="ARBA00004370"/>
    </source>
</evidence>
<dbReference type="Proteomes" id="UP001549055">
    <property type="component" value="Unassembled WGS sequence"/>
</dbReference>
<gene>
    <name evidence="6" type="ORF">ABID27_000990</name>
</gene>
<proteinExistence type="predicted"/>
<feature type="transmembrane region" description="Helical" evidence="4">
    <location>
        <begin position="242"/>
        <end position="264"/>
    </location>
</feature>
<keyword evidence="4" id="KW-0812">Transmembrane</keyword>
<reference evidence="6 7" key="1">
    <citation type="submission" date="2024-06" db="EMBL/GenBank/DDBJ databases">
        <title>Genomic Encyclopedia of Type Strains, Phase IV (KMG-IV): sequencing the most valuable type-strain genomes for metagenomic binning, comparative biology and taxonomic classification.</title>
        <authorList>
            <person name="Goeker M."/>
        </authorList>
    </citation>
    <scope>NUCLEOTIDE SEQUENCE [LARGE SCALE GENOMIC DNA]</scope>
    <source>
        <strain evidence="6 7">DSM 15349</strain>
    </source>
</reference>
<dbReference type="PANTHER" id="PTHR42713:SF2">
    <property type="entry name" value="TWO-COMPONENT SENSOR KINASE YESM"/>
    <property type="match status" value="1"/>
</dbReference>
<dbReference type="RefSeq" id="WP_253364335.1">
    <property type="nucleotide sequence ID" value="NZ_JALJXU010000003.1"/>
</dbReference>
<evidence type="ECO:0000256" key="2">
    <source>
        <dbReference type="ARBA" id="ARBA00022553"/>
    </source>
</evidence>
<dbReference type="InterPro" id="IPR036890">
    <property type="entry name" value="HATPase_C_sf"/>
</dbReference>
<accession>A0ABV2JKA3</accession>
<comment type="subcellular location">
    <subcellularLocation>
        <location evidence="1">Membrane</location>
    </subcellularLocation>
</comment>
<dbReference type="EC" id="2.7.13.3" evidence="6"/>
<name>A0ABV2JKA3_9STRE</name>
<dbReference type="SUPFAM" id="SSF55874">
    <property type="entry name" value="ATPase domain of HSP90 chaperone/DNA topoisomerase II/histidine kinase"/>
    <property type="match status" value="1"/>
</dbReference>
<dbReference type="PROSITE" id="PS50885">
    <property type="entry name" value="HAMP"/>
    <property type="match status" value="1"/>
</dbReference>
<evidence type="ECO:0000256" key="4">
    <source>
        <dbReference type="SAM" id="Phobius"/>
    </source>
</evidence>
<keyword evidence="4" id="KW-1133">Transmembrane helix</keyword>
<evidence type="ECO:0000313" key="7">
    <source>
        <dbReference type="Proteomes" id="UP001549055"/>
    </source>
</evidence>